<reference evidence="2" key="1">
    <citation type="submission" date="2021-03" db="EMBL/GenBank/DDBJ databases">
        <authorList>
            <person name="Tagirdzhanova G."/>
        </authorList>
    </citation>
    <scope>NUCLEOTIDE SEQUENCE</scope>
</reference>
<accession>A0A8H3IPL9</accession>
<proteinExistence type="predicted"/>
<dbReference type="Pfam" id="PF11951">
    <property type="entry name" value="Fungal_trans_2"/>
    <property type="match status" value="1"/>
</dbReference>
<evidence type="ECO:0000313" key="3">
    <source>
        <dbReference type="Proteomes" id="UP000664521"/>
    </source>
</evidence>
<dbReference type="PANTHER" id="PTHR37540:SF5">
    <property type="entry name" value="TRANSCRIPTION FACTOR DOMAIN-CONTAINING PROTEIN"/>
    <property type="match status" value="1"/>
</dbReference>
<keyword evidence="3" id="KW-1185">Reference proteome</keyword>
<sequence length="536" mass="59525">MALAEWRFIDHTTSQDAATRKLVRATVARDYRRKERLRSVQSYVHSHPEASDTALRGQSSVQKKGESGTPNDKGDYEECTDNLNQASGHAQTIPPCCINREDENRGIQSVEVYNKQRHWAHASTRKNGTMYVNPFATSSSTGAYENEHGRLLHHFVSVLAPFYYPSGTEVGRDGLKQALSSQDSLSDAALFRSILFAASAHQDFVTGKGQSKTTLLHKGETIRLINTNLQCDLQRVSDYTILAMAMLAASQNLTGDDAEQLLHLIALKRIVRMRGGINSFTMQKILHMFISWQDYICSSLTVARFAQVHCNAFMHAPSFFGQTSANGAIEKKLAGMPIPQNLCGLLLPIFRDLHILADMSSELCVGICGTKFMAFTQMRSSLDHRALGLLTAPEHQGKPYSSTLVGCCVATLAFTHVILRSFHPTCAALSNGKRILRAQFDLFDPMSYSSPDESHNILLLRLWALVNGASIAFGEEEMEWYAAHIILLMEDLDLATSTEVEIELSKFLWTAGDSSTFLSKTWPKLKHVSSSLNKVD</sequence>
<gene>
    <name evidence="2" type="ORF">HETSPECPRED_009859</name>
</gene>
<dbReference type="InterPro" id="IPR021858">
    <property type="entry name" value="Fun_TF"/>
</dbReference>
<protein>
    <recommendedName>
        <fullName evidence="4">Transcription factor domain-containing protein</fullName>
    </recommendedName>
</protein>
<name>A0A8H3IPL9_9LECA</name>
<evidence type="ECO:0008006" key="4">
    <source>
        <dbReference type="Google" id="ProtNLM"/>
    </source>
</evidence>
<feature type="region of interest" description="Disordered" evidence="1">
    <location>
        <begin position="38"/>
        <end position="81"/>
    </location>
</feature>
<dbReference type="Proteomes" id="UP000664521">
    <property type="component" value="Unassembled WGS sequence"/>
</dbReference>
<dbReference type="PANTHER" id="PTHR37540">
    <property type="entry name" value="TRANSCRIPTION FACTOR (ACR-2), PUTATIVE-RELATED-RELATED"/>
    <property type="match status" value="1"/>
</dbReference>
<evidence type="ECO:0000313" key="2">
    <source>
        <dbReference type="EMBL" id="CAF9935677.1"/>
    </source>
</evidence>
<dbReference type="EMBL" id="CAJPDS010000085">
    <property type="protein sequence ID" value="CAF9935677.1"/>
    <property type="molecule type" value="Genomic_DNA"/>
</dbReference>
<dbReference type="AlphaFoldDB" id="A0A8H3IPL9"/>
<dbReference type="OrthoDB" id="3506997at2759"/>
<comment type="caution">
    <text evidence="2">The sequence shown here is derived from an EMBL/GenBank/DDBJ whole genome shotgun (WGS) entry which is preliminary data.</text>
</comment>
<evidence type="ECO:0000256" key="1">
    <source>
        <dbReference type="SAM" id="MobiDB-lite"/>
    </source>
</evidence>
<organism evidence="2 3">
    <name type="scientific">Heterodermia speciosa</name>
    <dbReference type="NCBI Taxonomy" id="116794"/>
    <lineage>
        <taxon>Eukaryota</taxon>
        <taxon>Fungi</taxon>
        <taxon>Dikarya</taxon>
        <taxon>Ascomycota</taxon>
        <taxon>Pezizomycotina</taxon>
        <taxon>Lecanoromycetes</taxon>
        <taxon>OSLEUM clade</taxon>
        <taxon>Lecanoromycetidae</taxon>
        <taxon>Caliciales</taxon>
        <taxon>Physciaceae</taxon>
        <taxon>Heterodermia</taxon>
    </lineage>
</organism>